<dbReference type="InterPro" id="IPR023009">
    <property type="entry name" value="Tyrosine_recombinase_XerC/XerD"/>
</dbReference>
<keyword evidence="3 9" id="KW-0132">Cell division</keyword>
<comment type="caution">
    <text evidence="13">The sequence shown here is derived from an EMBL/GenBank/DDBJ whole genome shotgun (WGS) entry which is preliminary data.</text>
</comment>
<organism evidence="13 14">
    <name type="scientific">Gardnerella vaginalis</name>
    <dbReference type="NCBI Taxonomy" id="2702"/>
    <lineage>
        <taxon>Bacteria</taxon>
        <taxon>Bacillati</taxon>
        <taxon>Actinomycetota</taxon>
        <taxon>Actinomycetes</taxon>
        <taxon>Bifidobacteriales</taxon>
        <taxon>Bifidobacteriaceae</taxon>
        <taxon>Gardnerella</taxon>
    </lineage>
</organism>
<protein>
    <recommendedName>
        <fullName evidence="9">Tyrosine recombinase XerC</fullName>
    </recommendedName>
</protein>
<dbReference type="GO" id="GO:0007059">
    <property type="term" value="P:chromosome segregation"/>
    <property type="evidence" value="ECO:0007669"/>
    <property type="project" value="UniProtKB-UniRule"/>
</dbReference>
<keyword evidence="4 9" id="KW-0159">Chromosome partition</keyword>
<dbReference type="HAMAP" id="MF_01808">
    <property type="entry name" value="Recomb_XerC_XerD"/>
    <property type="match status" value="1"/>
</dbReference>
<dbReference type="GO" id="GO:0003677">
    <property type="term" value="F:DNA binding"/>
    <property type="evidence" value="ECO:0007669"/>
    <property type="project" value="UniProtKB-UniRule"/>
</dbReference>
<dbReference type="InterPro" id="IPR013762">
    <property type="entry name" value="Integrase-like_cat_sf"/>
</dbReference>
<dbReference type="GO" id="GO:0009037">
    <property type="term" value="F:tyrosine-based site-specific recombinase activity"/>
    <property type="evidence" value="ECO:0007669"/>
    <property type="project" value="UniProtKB-UniRule"/>
</dbReference>
<name>A0A135Z2G8_GARVA</name>
<feature type="compositionally biased region" description="Low complexity" evidence="10">
    <location>
        <begin position="198"/>
        <end position="220"/>
    </location>
</feature>
<dbReference type="PATRIC" id="fig|2702.101.peg.1249"/>
<evidence type="ECO:0000256" key="7">
    <source>
        <dbReference type="ARBA" id="ARBA00023172"/>
    </source>
</evidence>
<feature type="active site" evidence="9">
    <location>
        <position position="251"/>
    </location>
</feature>
<dbReference type="GO" id="GO:0051301">
    <property type="term" value="P:cell division"/>
    <property type="evidence" value="ECO:0007669"/>
    <property type="project" value="UniProtKB-KW"/>
</dbReference>
<evidence type="ECO:0000256" key="3">
    <source>
        <dbReference type="ARBA" id="ARBA00022618"/>
    </source>
</evidence>
<dbReference type="GO" id="GO:0005737">
    <property type="term" value="C:cytoplasm"/>
    <property type="evidence" value="ECO:0007669"/>
    <property type="project" value="UniProtKB-SubCell"/>
</dbReference>
<keyword evidence="2 9" id="KW-0963">Cytoplasm</keyword>
<dbReference type="Pfam" id="PF00589">
    <property type="entry name" value="Phage_integrase"/>
    <property type="match status" value="1"/>
</dbReference>
<accession>A0A135Z2G8</accession>
<evidence type="ECO:0000313" key="13">
    <source>
        <dbReference type="EMBL" id="KXI15828.1"/>
    </source>
</evidence>
<dbReference type="InterPro" id="IPR050090">
    <property type="entry name" value="Tyrosine_recombinase_XerCD"/>
</dbReference>
<dbReference type="Gene3D" id="1.10.443.10">
    <property type="entry name" value="Intergrase catalytic core"/>
    <property type="match status" value="1"/>
</dbReference>
<feature type="active site" description="O-(3'-phospho-DNA)-tyrosine intermediate" evidence="9">
    <location>
        <position position="413"/>
    </location>
</feature>
<evidence type="ECO:0000256" key="10">
    <source>
        <dbReference type="SAM" id="MobiDB-lite"/>
    </source>
</evidence>
<feature type="compositionally biased region" description="Low complexity" evidence="10">
    <location>
        <begin position="154"/>
        <end position="190"/>
    </location>
</feature>
<keyword evidence="8 9" id="KW-0131">Cell cycle</keyword>
<dbReference type="SUPFAM" id="SSF47823">
    <property type="entry name" value="lambda integrase-like, N-terminal domain"/>
    <property type="match status" value="1"/>
</dbReference>
<feature type="domain" description="Core-binding (CB)" evidence="12">
    <location>
        <begin position="8"/>
        <end position="93"/>
    </location>
</feature>
<evidence type="ECO:0000259" key="11">
    <source>
        <dbReference type="PROSITE" id="PS51898"/>
    </source>
</evidence>
<dbReference type="PROSITE" id="PS51900">
    <property type="entry name" value="CB"/>
    <property type="match status" value="1"/>
</dbReference>
<keyword evidence="6 9" id="KW-0238">DNA-binding</keyword>
<dbReference type="GO" id="GO:0006313">
    <property type="term" value="P:DNA transposition"/>
    <property type="evidence" value="ECO:0007669"/>
    <property type="project" value="UniProtKB-UniRule"/>
</dbReference>
<dbReference type="Proteomes" id="UP000070505">
    <property type="component" value="Unassembled WGS sequence"/>
</dbReference>
<dbReference type="PROSITE" id="PS51898">
    <property type="entry name" value="TYR_RECOMBINASE"/>
    <property type="match status" value="1"/>
</dbReference>
<evidence type="ECO:0000256" key="5">
    <source>
        <dbReference type="ARBA" id="ARBA00022908"/>
    </source>
</evidence>
<keyword evidence="7 9" id="KW-0233">DNA recombination</keyword>
<dbReference type="InterPro" id="IPR002104">
    <property type="entry name" value="Integrase_catalytic"/>
</dbReference>
<comment type="subcellular location">
    <subcellularLocation>
        <location evidence="1 9">Cytoplasm</location>
    </subcellularLocation>
</comment>
<dbReference type="EMBL" id="LSRC01000057">
    <property type="protein sequence ID" value="KXI15828.1"/>
    <property type="molecule type" value="Genomic_DNA"/>
</dbReference>
<dbReference type="InterPro" id="IPR010998">
    <property type="entry name" value="Integrase_recombinase_N"/>
</dbReference>
<evidence type="ECO:0000256" key="6">
    <source>
        <dbReference type="ARBA" id="ARBA00023125"/>
    </source>
</evidence>
<comment type="similarity">
    <text evidence="9">Belongs to the 'phage' integrase family. XerC subfamily.</text>
</comment>
<feature type="region of interest" description="Disordered" evidence="10">
    <location>
        <begin position="154"/>
        <end position="229"/>
    </location>
</feature>
<feature type="active site" evidence="9">
    <location>
        <position position="378"/>
    </location>
</feature>
<evidence type="ECO:0000256" key="9">
    <source>
        <dbReference type="HAMAP-Rule" id="MF_01808"/>
    </source>
</evidence>
<sequence>MVKAMKNMRFCKLLEDYCSYITNNKGLSKHTVKAYGSDVERFLKWCEDCGEEELNRLSTNDIRLWMAYESSQVVRSSLARKVVAIRGFLDWCVHSNNIKSNPAQIICTPKIANVLPNVLDESLAKRLMDYADSQSDSVSFKSFSVNESLCNNSNLSEQNKSSDISYNSDNSNNFDNSDSSVNESSSGSDGSDSEYSDIYDGSDSSVNESSGNSDSESSSNFVKPANKSSHDRALRLRDTAMLELLYATGMRVGELVLLSLNDVNFENNTVKVTGKGNKQRVIPFGIPAARALQEWLSTYGRGELVKVDCFDNFSNKGYGDVIELNKKNRNHESSREINDTAEKALFVGARGKRIDQRVVREVVHRMAALAHVPDISPHSLRHSAATHMLNGGADLREVQELLGHSSLTTTQRYTHVSIEALKKRYSQAFPRA</sequence>
<proteinExistence type="inferred from homology"/>
<evidence type="ECO:0000256" key="2">
    <source>
        <dbReference type="ARBA" id="ARBA00022490"/>
    </source>
</evidence>
<dbReference type="Gene3D" id="1.10.150.130">
    <property type="match status" value="1"/>
</dbReference>
<evidence type="ECO:0000259" key="12">
    <source>
        <dbReference type="PROSITE" id="PS51900"/>
    </source>
</evidence>
<evidence type="ECO:0000256" key="4">
    <source>
        <dbReference type="ARBA" id="ARBA00022829"/>
    </source>
</evidence>
<evidence type="ECO:0000256" key="1">
    <source>
        <dbReference type="ARBA" id="ARBA00004496"/>
    </source>
</evidence>
<dbReference type="SUPFAM" id="SSF56349">
    <property type="entry name" value="DNA breaking-rejoining enzymes"/>
    <property type="match status" value="1"/>
</dbReference>
<dbReference type="PANTHER" id="PTHR30349">
    <property type="entry name" value="PHAGE INTEGRASE-RELATED"/>
    <property type="match status" value="1"/>
</dbReference>
<dbReference type="Pfam" id="PF02899">
    <property type="entry name" value="Phage_int_SAM_1"/>
    <property type="match status" value="1"/>
</dbReference>
<comment type="function">
    <text evidence="9">Site-specific tyrosine recombinase, which acts by catalyzing the cutting and rejoining of the recombining DNA molecules. The XerC-XerD complex is essential to convert dimers of the bacterial chromosome into monomers to permit their segregation at cell division. It also contributes to the segregational stability of plasmids.</text>
</comment>
<dbReference type="InterPro" id="IPR004107">
    <property type="entry name" value="Integrase_SAM-like_N"/>
</dbReference>
<evidence type="ECO:0000313" key="14">
    <source>
        <dbReference type="Proteomes" id="UP000070505"/>
    </source>
</evidence>
<comment type="subunit">
    <text evidence="9">Forms a cyclic heterotetrameric complex composed of two molecules of XerC and two molecules of XerD.</text>
</comment>
<gene>
    <name evidence="9" type="primary">xerC</name>
    <name evidence="13" type="ORF">HMPREF3230_01263</name>
</gene>
<evidence type="ECO:0000256" key="8">
    <source>
        <dbReference type="ARBA" id="ARBA00023306"/>
    </source>
</evidence>
<feature type="active site" evidence="9">
    <location>
        <position position="381"/>
    </location>
</feature>
<feature type="active site" evidence="9">
    <location>
        <position position="404"/>
    </location>
</feature>
<reference evidence="14" key="1">
    <citation type="submission" date="2016-02" db="EMBL/GenBank/DDBJ databases">
        <authorList>
            <person name="Mitreva M."/>
            <person name="Pepin K.H."/>
            <person name="Mihindukulasuriya K.A."/>
            <person name="Fulton R."/>
            <person name="Fronick C."/>
            <person name="O'Laughlin M."/>
            <person name="Miner T."/>
            <person name="Herter B."/>
            <person name="Rosa B.A."/>
            <person name="Cordes M."/>
            <person name="Tomlinson C."/>
            <person name="Wollam A."/>
            <person name="Palsikar V.B."/>
            <person name="Mardis E.R."/>
            <person name="Wilson R.K."/>
        </authorList>
    </citation>
    <scope>NUCLEOTIDE SEQUENCE [LARGE SCALE GENOMIC DNA]</scope>
    <source>
        <strain evidence="14">CMW7778B</strain>
    </source>
</reference>
<dbReference type="CDD" id="cd00798">
    <property type="entry name" value="INT_XerDC_C"/>
    <property type="match status" value="1"/>
</dbReference>
<dbReference type="AlphaFoldDB" id="A0A135Z2G8"/>
<feature type="active site" evidence="9">
    <location>
        <position position="275"/>
    </location>
</feature>
<keyword evidence="5 9" id="KW-0229">DNA integration</keyword>
<dbReference type="InterPro" id="IPR011010">
    <property type="entry name" value="DNA_brk_join_enz"/>
</dbReference>
<feature type="domain" description="Tyr recombinase" evidence="11">
    <location>
        <begin position="206"/>
        <end position="426"/>
    </location>
</feature>
<dbReference type="PANTHER" id="PTHR30349:SF77">
    <property type="entry name" value="TYROSINE RECOMBINASE XERC"/>
    <property type="match status" value="1"/>
</dbReference>
<dbReference type="InterPro" id="IPR044068">
    <property type="entry name" value="CB"/>
</dbReference>